<dbReference type="Pfam" id="PF05193">
    <property type="entry name" value="Peptidase_M16_C"/>
    <property type="match status" value="1"/>
</dbReference>
<evidence type="ECO:0000256" key="2">
    <source>
        <dbReference type="SAM" id="MobiDB-lite"/>
    </source>
</evidence>
<dbReference type="InterPro" id="IPR011765">
    <property type="entry name" value="Pept_M16_N"/>
</dbReference>
<sequence length="458" mass="50645">MKLKIRAILSIGLFGFCAALAQAQTAQEFVLKNGMKVVVKEDRRAPTAVQMVWYKVGSIDELNGTTGISHALEHMMFKGTKKHKVGEFSRLVAEIGGQENAFTANDFTAYFQQIEKTHLETVMALEADRMANLQFDANEFAKEIRVIMEERRWRTDDQPMGLLNEALNAAAWTAHPYHHPVVGWMDDLQHMTVQDIAAWYRQWYAPNNATLVVAGDVDAKRVLALANKYFGKIAPHALPRDTRNKPQNEPQQLGPRRVTVKAPAENPYVVLGFKVPALRDVESDQEAYALDVLSAVLDGYENARLTANLVRTGSKAVSVGASYSGVARGPVLFTLEGSPADGVTTEQLEGLLRAEVERVAKEGVSPQELQRVKTQLIASQVYKRDSVFGQAMEIGMMETAGIGQKNIDRIIDRLKSVTPEQVQAVAQKYFKDDNLTVATLVPLPLDGKKPAPPPGMLH</sequence>
<dbReference type="GO" id="GO:0008233">
    <property type="term" value="F:peptidase activity"/>
    <property type="evidence" value="ECO:0007669"/>
    <property type="project" value="UniProtKB-KW"/>
</dbReference>
<keyword evidence="6" id="KW-0645">Protease</keyword>
<comment type="caution">
    <text evidence="6">The sequence shown here is derived from an EMBL/GenBank/DDBJ whole genome shotgun (WGS) entry which is preliminary data.</text>
</comment>
<comment type="similarity">
    <text evidence="1">Belongs to the peptidase M16 family.</text>
</comment>
<proteinExistence type="inferred from homology"/>
<keyword evidence="3" id="KW-0732">Signal</keyword>
<dbReference type="GO" id="GO:0046872">
    <property type="term" value="F:metal ion binding"/>
    <property type="evidence" value="ECO:0007669"/>
    <property type="project" value="InterPro"/>
</dbReference>
<name>A0A7V8FZQ8_9BURK</name>
<keyword evidence="6" id="KW-0378">Hydrolase</keyword>
<evidence type="ECO:0000313" key="6">
    <source>
        <dbReference type="EMBL" id="KAF1047740.1"/>
    </source>
</evidence>
<feature type="chain" id="PRO_5030539251" evidence="3">
    <location>
        <begin position="22"/>
        <end position="458"/>
    </location>
</feature>
<evidence type="ECO:0000256" key="1">
    <source>
        <dbReference type="ARBA" id="ARBA00007261"/>
    </source>
</evidence>
<evidence type="ECO:0000259" key="4">
    <source>
        <dbReference type="Pfam" id="PF00675"/>
    </source>
</evidence>
<protein>
    <submittedName>
        <fullName evidence="6">Putative zinc protease</fullName>
    </submittedName>
</protein>
<dbReference type="SUPFAM" id="SSF63411">
    <property type="entry name" value="LuxS/MPP-like metallohydrolase"/>
    <property type="match status" value="2"/>
</dbReference>
<feature type="domain" description="Peptidase M16 N-terminal" evidence="4">
    <location>
        <begin position="36"/>
        <end position="181"/>
    </location>
</feature>
<organism evidence="6 7">
    <name type="scientific">Herbaspirillum frisingense</name>
    <dbReference type="NCBI Taxonomy" id="92645"/>
    <lineage>
        <taxon>Bacteria</taxon>
        <taxon>Pseudomonadati</taxon>
        <taxon>Pseudomonadota</taxon>
        <taxon>Betaproteobacteria</taxon>
        <taxon>Burkholderiales</taxon>
        <taxon>Oxalobacteraceae</taxon>
        <taxon>Herbaspirillum</taxon>
    </lineage>
</organism>
<dbReference type="PANTHER" id="PTHR11851:SF49">
    <property type="entry name" value="MITOCHONDRIAL-PROCESSING PEPTIDASE SUBUNIT ALPHA"/>
    <property type="match status" value="1"/>
</dbReference>
<dbReference type="InterPro" id="IPR007863">
    <property type="entry name" value="Peptidase_M16_C"/>
</dbReference>
<gene>
    <name evidence="6" type="ORF">GAK35_00555</name>
</gene>
<dbReference type="PANTHER" id="PTHR11851">
    <property type="entry name" value="METALLOPROTEASE"/>
    <property type="match status" value="1"/>
</dbReference>
<accession>A0A7V8FZQ8</accession>
<feature type="signal peptide" evidence="3">
    <location>
        <begin position="1"/>
        <end position="21"/>
    </location>
</feature>
<feature type="region of interest" description="Disordered" evidence="2">
    <location>
        <begin position="236"/>
        <end position="257"/>
    </location>
</feature>
<dbReference type="Pfam" id="PF00675">
    <property type="entry name" value="Peptidase_M16"/>
    <property type="match status" value="1"/>
</dbReference>
<evidence type="ECO:0000256" key="3">
    <source>
        <dbReference type="SAM" id="SignalP"/>
    </source>
</evidence>
<evidence type="ECO:0000313" key="7">
    <source>
        <dbReference type="Proteomes" id="UP000462435"/>
    </source>
</evidence>
<dbReference type="Proteomes" id="UP000462435">
    <property type="component" value="Unassembled WGS sequence"/>
</dbReference>
<dbReference type="AlphaFoldDB" id="A0A7V8FZQ8"/>
<dbReference type="EMBL" id="WNDX01000009">
    <property type="protein sequence ID" value="KAF1047740.1"/>
    <property type="molecule type" value="Genomic_DNA"/>
</dbReference>
<feature type="domain" description="Peptidase M16 C-terminal" evidence="5">
    <location>
        <begin position="191"/>
        <end position="376"/>
    </location>
</feature>
<dbReference type="GO" id="GO:0006508">
    <property type="term" value="P:proteolysis"/>
    <property type="evidence" value="ECO:0007669"/>
    <property type="project" value="UniProtKB-KW"/>
</dbReference>
<dbReference type="InterPro" id="IPR050361">
    <property type="entry name" value="MPP/UQCRC_Complex"/>
</dbReference>
<reference evidence="7" key="1">
    <citation type="journal article" date="2020" name="MBio">
        <title>Horizontal gene transfer to a defensive symbiont with a reduced genome amongst a multipartite beetle microbiome.</title>
        <authorList>
            <person name="Waterworth S.C."/>
            <person name="Florez L.V."/>
            <person name="Rees E.R."/>
            <person name="Hertweck C."/>
            <person name="Kaltenpoth M."/>
            <person name="Kwan J.C."/>
        </authorList>
    </citation>
    <scope>NUCLEOTIDE SEQUENCE [LARGE SCALE GENOMIC DNA]</scope>
</reference>
<evidence type="ECO:0000259" key="5">
    <source>
        <dbReference type="Pfam" id="PF05193"/>
    </source>
</evidence>
<dbReference type="InterPro" id="IPR011249">
    <property type="entry name" value="Metalloenz_LuxS/M16"/>
</dbReference>
<dbReference type="Gene3D" id="3.30.830.10">
    <property type="entry name" value="Metalloenzyme, LuxS/M16 peptidase-like"/>
    <property type="match status" value="2"/>
</dbReference>